<feature type="domain" description="CFEM" evidence="12">
    <location>
        <begin position="8"/>
        <end position="131"/>
    </location>
</feature>
<evidence type="ECO:0000256" key="4">
    <source>
        <dbReference type="ARBA" id="ARBA00022525"/>
    </source>
</evidence>
<comment type="subcellular location">
    <subcellularLocation>
        <location evidence="1">Membrane</location>
        <topology evidence="1">Lipid-anchor</topology>
        <topology evidence="1">GPI-anchor</topology>
    </subcellularLocation>
    <subcellularLocation>
        <location evidence="2">Secreted</location>
    </subcellularLocation>
</comment>
<accession>A0ABR4GJ38</accession>
<evidence type="ECO:0000256" key="3">
    <source>
        <dbReference type="ARBA" id="ARBA00010031"/>
    </source>
</evidence>
<evidence type="ECO:0000256" key="11">
    <source>
        <dbReference type="SAM" id="SignalP"/>
    </source>
</evidence>
<keyword evidence="9" id="KW-0408">Iron</keyword>
<feature type="region of interest" description="Disordered" evidence="10">
    <location>
        <begin position="114"/>
        <end position="160"/>
    </location>
</feature>
<dbReference type="Pfam" id="PF05730">
    <property type="entry name" value="CFEM"/>
    <property type="match status" value="1"/>
</dbReference>
<evidence type="ECO:0000256" key="10">
    <source>
        <dbReference type="SAM" id="MobiDB-lite"/>
    </source>
</evidence>
<keyword evidence="5" id="KW-0336">GPI-anchor</keyword>
<keyword evidence="8" id="KW-0449">Lipoprotein</keyword>
<feature type="chain" id="PRO_5046656333" description="CFEM domain-containing protein" evidence="11">
    <location>
        <begin position="25"/>
        <end position="180"/>
    </location>
</feature>
<keyword evidence="5" id="KW-0325">Glycoprotein</keyword>
<protein>
    <recommendedName>
        <fullName evidence="12">CFEM domain-containing protein</fullName>
    </recommendedName>
</protein>
<gene>
    <name evidence="13" type="ORF">BJX66DRAFT_15343</name>
</gene>
<evidence type="ECO:0000256" key="1">
    <source>
        <dbReference type="ARBA" id="ARBA00004589"/>
    </source>
</evidence>
<feature type="signal peptide" evidence="11">
    <location>
        <begin position="1"/>
        <end position="24"/>
    </location>
</feature>
<evidence type="ECO:0000259" key="12">
    <source>
        <dbReference type="PROSITE" id="PS52012"/>
    </source>
</evidence>
<dbReference type="Proteomes" id="UP001610563">
    <property type="component" value="Unassembled WGS sequence"/>
</dbReference>
<feature type="disulfide bond" evidence="9">
    <location>
        <begin position="54"/>
        <end position="61"/>
    </location>
</feature>
<keyword evidence="4" id="KW-0964">Secreted</keyword>
<sequence length="180" mass="18326">MHSIPPLTATLTLTLLILPTTILAQASIEGLIRDLLPACVHSCALDTMESLYSCNLDDAACFCEGDVTTLTVLEEWHQCPNSSCNEDDIQAMMIGPEDINTQFRGVCDGADTASGGGAGDTGSGGGSGSGSDASDETSSANNSVDSEEDTSEEVPEDGASTLSSANTLLAAGAMIVAAFL</sequence>
<evidence type="ECO:0000256" key="9">
    <source>
        <dbReference type="PROSITE-ProRule" id="PRU01356"/>
    </source>
</evidence>
<proteinExistence type="inferred from homology"/>
<comment type="similarity">
    <text evidence="3">Belongs to the RBT5 family.</text>
</comment>
<evidence type="ECO:0000256" key="5">
    <source>
        <dbReference type="ARBA" id="ARBA00022622"/>
    </source>
</evidence>
<evidence type="ECO:0000313" key="14">
    <source>
        <dbReference type="Proteomes" id="UP001610563"/>
    </source>
</evidence>
<feature type="compositionally biased region" description="Acidic residues" evidence="10">
    <location>
        <begin position="145"/>
        <end position="156"/>
    </location>
</feature>
<keyword evidence="9" id="KW-0479">Metal-binding</keyword>
<evidence type="ECO:0000256" key="7">
    <source>
        <dbReference type="ARBA" id="ARBA00023157"/>
    </source>
</evidence>
<reference evidence="13 14" key="1">
    <citation type="submission" date="2024-07" db="EMBL/GenBank/DDBJ databases">
        <title>Section-level genome sequencing and comparative genomics of Aspergillus sections Usti and Cavernicolus.</title>
        <authorList>
            <consortium name="Lawrence Berkeley National Laboratory"/>
            <person name="Nybo J.L."/>
            <person name="Vesth T.C."/>
            <person name="Theobald S."/>
            <person name="Frisvad J.C."/>
            <person name="Larsen T.O."/>
            <person name="Kjaerboelling I."/>
            <person name="Rothschild-Mancinelli K."/>
            <person name="Lyhne E.K."/>
            <person name="Kogle M.E."/>
            <person name="Barry K."/>
            <person name="Clum A."/>
            <person name="Na H."/>
            <person name="Ledsgaard L."/>
            <person name="Lin J."/>
            <person name="Lipzen A."/>
            <person name="Kuo A."/>
            <person name="Riley R."/>
            <person name="Mondo S."/>
            <person name="Labutti K."/>
            <person name="Haridas S."/>
            <person name="Pangalinan J."/>
            <person name="Salamov A.A."/>
            <person name="Simmons B.A."/>
            <person name="Magnuson J.K."/>
            <person name="Chen J."/>
            <person name="Drula E."/>
            <person name="Henrissat B."/>
            <person name="Wiebenga A."/>
            <person name="Lubbers R.J."/>
            <person name="Gomes A.C."/>
            <person name="Makela M.R."/>
            <person name="Stajich J."/>
            <person name="Grigoriev I.V."/>
            <person name="Mortensen U.H."/>
            <person name="De Vries R.P."/>
            <person name="Baker S.E."/>
            <person name="Andersen M.R."/>
        </authorList>
    </citation>
    <scope>NUCLEOTIDE SEQUENCE [LARGE SCALE GENOMIC DNA]</scope>
    <source>
        <strain evidence="13 14">CBS 209.92</strain>
    </source>
</reference>
<keyword evidence="9" id="KW-0349">Heme</keyword>
<comment type="caution">
    <text evidence="9">Lacks conserved residue(s) required for the propagation of feature annotation.</text>
</comment>
<keyword evidence="6 11" id="KW-0732">Signal</keyword>
<dbReference type="PROSITE" id="PS52012">
    <property type="entry name" value="CFEM"/>
    <property type="match status" value="1"/>
</dbReference>
<evidence type="ECO:0000256" key="8">
    <source>
        <dbReference type="ARBA" id="ARBA00023288"/>
    </source>
</evidence>
<evidence type="ECO:0000256" key="6">
    <source>
        <dbReference type="ARBA" id="ARBA00022729"/>
    </source>
</evidence>
<feature type="compositionally biased region" description="Low complexity" evidence="10">
    <location>
        <begin position="130"/>
        <end position="144"/>
    </location>
</feature>
<feature type="compositionally biased region" description="Gly residues" evidence="10">
    <location>
        <begin position="114"/>
        <end position="129"/>
    </location>
</feature>
<feature type="binding site" description="axial binding residue" evidence="9">
    <location>
        <position position="58"/>
    </location>
    <ligand>
        <name>heme</name>
        <dbReference type="ChEBI" id="CHEBI:30413"/>
    </ligand>
    <ligandPart>
        <name>Fe</name>
        <dbReference type="ChEBI" id="CHEBI:18248"/>
    </ligandPart>
</feature>
<dbReference type="InterPro" id="IPR008427">
    <property type="entry name" value="Extracellular_membr_CFEM_dom"/>
</dbReference>
<name>A0ABR4GJ38_9EURO</name>
<dbReference type="EMBL" id="JBFTWV010000010">
    <property type="protein sequence ID" value="KAL2798977.1"/>
    <property type="molecule type" value="Genomic_DNA"/>
</dbReference>
<comment type="caution">
    <text evidence="13">The sequence shown here is derived from an EMBL/GenBank/DDBJ whole genome shotgun (WGS) entry which is preliminary data.</text>
</comment>
<keyword evidence="7 9" id="KW-1015">Disulfide bond</keyword>
<evidence type="ECO:0000256" key="2">
    <source>
        <dbReference type="ARBA" id="ARBA00004613"/>
    </source>
</evidence>
<keyword evidence="5" id="KW-0472">Membrane</keyword>
<evidence type="ECO:0000313" key="13">
    <source>
        <dbReference type="EMBL" id="KAL2798977.1"/>
    </source>
</evidence>
<keyword evidence="14" id="KW-1185">Reference proteome</keyword>
<organism evidence="13 14">
    <name type="scientific">Aspergillus keveii</name>
    <dbReference type="NCBI Taxonomy" id="714993"/>
    <lineage>
        <taxon>Eukaryota</taxon>
        <taxon>Fungi</taxon>
        <taxon>Dikarya</taxon>
        <taxon>Ascomycota</taxon>
        <taxon>Pezizomycotina</taxon>
        <taxon>Eurotiomycetes</taxon>
        <taxon>Eurotiomycetidae</taxon>
        <taxon>Eurotiales</taxon>
        <taxon>Aspergillaceae</taxon>
        <taxon>Aspergillus</taxon>
        <taxon>Aspergillus subgen. Nidulantes</taxon>
    </lineage>
</organism>